<accession>A0ABN7WQA3</accession>
<dbReference type="EMBL" id="CAJVQB010055079">
    <property type="protein sequence ID" value="CAG8837098.1"/>
    <property type="molecule type" value="Genomic_DNA"/>
</dbReference>
<feature type="non-terminal residue" evidence="1">
    <location>
        <position position="1"/>
    </location>
</feature>
<dbReference type="SUPFAM" id="SSF53098">
    <property type="entry name" value="Ribonuclease H-like"/>
    <property type="match status" value="1"/>
</dbReference>
<gene>
    <name evidence="1" type="ORF">GMARGA_LOCUS33347</name>
</gene>
<name>A0ABN7WQA3_GIGMA</name>
<reference evidence="1 2" key="1">
    <citation type="submission" date="2021-06" db="EMBL/GenBank/DDBJ databases">
        <authorList>
            <person name="Kallberg Y."/>
            <person name="Tangrot J."/>
            <person name="Rosling A."/>
        </authorList>
    </citation>
    <scope>NUCLEOTIDE SEQUENCE [LARGE SCALE GENOMIC DNA]</scope>
    <source>
        <strain evidence="1 2">120-4 pot B 10/14</strain>
    </source>
</reference>
<dbReference type="Proteomes" id="UP000789901">
    <property type="component" value="Unassembled WGS sequence"/>
</dbReference>
<dbReference type="InterPro" id="IPR012337">
    <property type="entry name" value="RNaseH-like_sf"/>
</dbReference>
<keyword evidence="2" id="KW-1185">Reference proteome</keyword>
<proteinExistence type="predicted"/>
<comment type="caution">
    <text evidence="1">The sequence shown here is derived from an EMBL/GenBank/DDBJ whole genome shotgun (WGS) entry which is preliminary data.</text>
</comment>
<organism evidence="1 2">
    <name type="scientific">Gigaspora margarita</name>
    <dbReference type="NCBI Taxonomy" id="4874"/>
    <lineage>
        <taxon>Eukaryota</taxon>
        <taxon>Fungi</taxon>
        <taxon>Fungi incertae sedis</taxon>
        <taxon>Mucoromycota</taxon>
        <taxon>Glomeromycotina</taxon>
        <taxon>Glomeromycetes</taxon>
        <taxon>Diversisporales</taxon>
        <taxon>Gigasporaceae</taxon>
        <taxon>Gigaspora</taxon>
    </lineage>
</organism>
<evidence type="ECO:0000313" key="1">
    <source>
        <dbReference type="EMBL" id="CAG8837098.1"/>
    </source>
</evidence>
<evidence type="ECO:0000313" key="2">
    <source>
        <dbReference type="Proteomes" id="UP000789901"/>
    </source>
</evidence>
<protein>
    <submittedName>
        <fullName evidence="1">9821_t:CDS:1</fullName>
    </submittedName>
</protein>
<sequence length="272" mass="32058">TILLNSEGKPHVWKVFDISSERENHIEVIKKTELMMHELNENNITLCAIVTDSAGAYAAARRKLRMSYKSVVFLPCFAHQLNLCIGEIFKESTQFKTTIDRAIKLTNYFRNANHQFFIGQLRDIQYNTYKKIYSITAPGETRWNSFFYMCTSLMRTQKALEILAIKFKPPFTESRRRTGDNFIQREIYEIIISEEYNELEKEEIYEDNEELSISEEDFGEYLQGWAELLEEEQDNEDRVNIEDLDDIVHPALDKDAKWQLENLFVTLELPSH</sequence>